<evidence type="ECO:0000313" key="2">
    <source>
        <dbReference type="Proteomes" id="UP000032141"/>
    </source>
</evidence>
<protein>
    <recommendedName>
        <fullName evidence="3">RNase H type-1 domain-containing protein</fullName>
    </recommendedName>
</protein>
<dbReference type="HOGENOM" id="CLU_1442927_0_0_1"/>
<sequence>MINHTTKEWNVEAIRLLLPHHEAQILKLPLSSMAMEDEIVWLPEKNIINLPPCVSVPLYPWLLWSLWTSRNQYLFEDKMFTENEVLVRATRLAREWQEANLPKALPNRTPTLPLHPTDLAVSPSVIQCFSDAAWDKESGNSGLGWCFQGGSATICKQGSAHRPFVASALAAEAWALKKALKDAIASKL</sequence>
<dbReference type="Proteomes" id="UP000032141">
    <property type="component" value="Chromosome C3"/>
</dbReference>
<dbReference type="AlphaFoldDB" id="A0A0D3B2M5"/>
<name>A0A0D3B2M5_BRAOL</name>
<dbReference type="EnsemblPlants" id="Bo3g018050.1">
    <property type="protein sequence ID" value="Bo3g018050.1"/>
    <property type="gene ID" value="Bo3g018050"/>
</dbReference>
<dbReference type="Gramene" id="Bo3g018050.1">
    <property type="protein sequence ID" value="Bo3g018050.1"/>
    <property type="gene ID" value="Bo3g018050"/>
</dbReference>
<dbReference type="PANTHER" id="PTHR34146">
    <property type="entry name" value="POLYNUCLEOTIDYL TRANSFERASE, RIBONUCLEASE H-LIKE SUPERFAMILY PROTEIN-RELATED"/>
    <property type="match status" value="1"/>
</dbReference>
<organism evidence="1 2">
    <name type="scientific">Brassica oleracea var. oleracea</name>
    <dbReference type="NCBI Taxonomy" id="109376"/>
    <lineage>
        <taxon>Eukaryota</taxon>
        <taxon>Viridiplantae</taxon>
        <taxon>Streptophyta</taxon>
        <taxon>Embryophyta</taxon>
        <taxon>Tracheophyta</taxon>
        <taxon>Spermatophyta</taxon>
        <taxon>Magnoliopsida</taxon>
        <taxon>eudicotyledons</taxon>
        <taxon>Gunneridae</taxon>
        <taxon>Pentapetalae</taxon>
        <taxon>rosids</taxon>
        <taxon>malvids</taxon>
        <taxon>Brassicales</taxon>
        <taxon>Brassicaceae</taxon>
        <taxon>Brassiceae</taxon>
        <taxon>Brassica</taxon>
    </lineage>
</organism>
<proteinExistence type="predicted"/>
<dbReference type="PANTHER" id="PTHR34146:SF3">
    <property type="entry name" value="POLYNUCLEOTIDYL TRANSFERASE, RIBONUCLEASE H-LIKE SUPERFAMILY PROTEIN"/>
    <property type="match status" value="1"/>
</dbReference>
<keyword evidence="2" id="KW-1185">Reference proteome</keyword>
<reference evidence="1" key="2">
    <citation type="submission" date="2015-03" db="UniProtKB">
        <authorList>
            <consortium name="EnsemblPlants"/>
        </authorList>
    </citation>
    <scope>IDENTIFICATION</scope>
</reference>
<accession>A0A0D3B2M5</accession>
<dbReference type="eggNOG" id="KOG1075">
    <property type="taxonomic scope" value="Eukaryota"/>
</dbReference>
<evidence type="ECO:0000313" key="1">
    <source>
        <dbReference type="EnsemblPlants" id="Bo3g018050.1"/>
    </source>
</evidence>
<reference evidence="1 2" key="1">
    <citation type="journal article" date="2014" name="Genome Biol.">
        <title>Transcriptome and methylome profiling reveals relics of genome dominance in the mesopolyploid Brassica oleracea.</title>
        <authorList>
            <person name="Parkin I.A."/>
            <person name="Koh C."/>
            <person name="Tang H."/>
            <person name="Robinson S.J."/>
            <person name="Kagale S."/>
            <person name="Clarke W.E."/>
            <person name="Town C.D."/>
            <person name="Nixon J."/>
            <person name="Krishnakumar V."/>
            <person name="Bidwell S.L."/>
            <person name="Denoeud F."/>
            <person name="Belcram H."/>
            <person name="Links M.G."/>
            <person name="Just J."/>
            <person name="Clarke C."/>
            <person name="Bender T."/>
            <person name="Huebert T."/>
            <person name="Mason A.S."/>
            <person name="Pires J.C."/>
            <person name="Barker G."/>
            <person name="Moore J."/>
            <person name="Walley P.G."/>
            <person name="Manoli S."/>
            <person name="Batley J."/>
            <person name="Edwards D."/>
            <person name="Nelson M.N."/>
            <person name="Wang X."/>
            <person name="Paterson A.H."/>
            <person name="King G."/>
            <person name="Bancroft I."/>
            <person name="Chalhoub B."/>
            <person name="Sharpe A.G."/>
        </authorList>
    </citation>
    <scope>NUCLEOTIDE SEQUENCE</scope>
    <source>
        <strain evidence="1 2">cv. TO1000</strain>
    </source>
</reference>
<evidence type="ECO:0008006" key="3">
    <source>
        <dbReference type="Google" id="ProtNLM"/>
    </source>
</evidence>